<proteinExistence type="predicted"/>
<keyword evidence="5" id="KW-1185">Reference proteome</keyword>
<feature type="compositionally biased region" description="Basic and acidic residues" evidence="2">
    <location>
        <begin position="295"/>
        <end position="304"/>
    </location>
</feature>
<reference evidence="4" key="1">
    <citation type="journal article" date="2023" name="Mol. Phylogenet. Evol.">
        <title>Genome-scale phylogeny and comparative genomics of the fungal order Sordariales.</title>
        <authorList>
            <person name="Hensen N."/>
            <person name="Bonometti L."/>
            <person name="Westerberg I."/>
            <person name="Brannstrom I.O."/>
            <person name="Guillou S."/>
            <person name="Cros-Aarteil S."/>
            <person name="Calhoun S."/>
            <person name="Haridas S."/>
            <person name="Kuo A."/>
            <person name="Mondo S."/>
            <person name="Pangilinan J."/>
            <person name="Riley R."/>
            <person name="LaButti K."/>
            <person name="Andreopoulos B."/>
            <person name="Lipzen A."/>
            <person name="Chen C."/>
            <person name="Yan M."/>
            <person name="Daum C."/>
            <person name="Ng V."/>
            <person name="Clum A."/>
            <person name="Steindorff A."/>
            <person name="Ohm R.A."/>
            <person name="Martin F."/>
            <person name="Silar P."/>
            <person name="Natvig D.O."/>
            <person name="Lalanne C."/>
            <person name="Gautier V."/>
            <person name="Ament-Velasquez S.L."/>
            <person name="Kruys A."/>
            <person name="Hutchinson M.I."/>
            <person name="Powell A.J."/>
            <person name="Barry K."/>
            <person name="Miller A.N."/>
            <person name="Grigoriev I.V."/>
            <person name="Debuchy R."/>
            <person name="Gladieux P."/>
            <person name="Hiltunen Thoren M."/>
            <person name="Johannesson H."/>
        </authorList>
    </citation>
    <scope>NUCLEOTIDE SEQUENCE</scope>
    <source>
        <strain evidence="4">SMH4131-1</strain>
    </source>
</reference>
<keyword evidence="1" id="KW-0862">Zinc</keyword>
<dbReference type="Proteomes" id="UP001286456">
    <property type="component" value="Unassembled WGS sequence"/>
</dbReference>
<dbReference type="GO" id="GO:0008270">
    <property type="term" value="F:zinc ion binding"/>
    <property type="evidence" value="ECO:0007669"/>
    <property type="project" value="UniProtKB-KW"/>
</dbReference>
<evidence type="ECO:0000313" key="4">
    <source>
        <dbReference type="EMBL" id="KAK3328254.1"/>
    </source>
</evidence>
<feature type="compositionally biased region" description="Low complexity" evidence="2">
    <location>
        <begin position="203"/>
        <end position="218"/>
    </location>
</feature>
<feature type="compositionally biased region" description="Polar residues" evidence="2">
    <location>
        <begin position="241"/>
        <end position="250"/>
    </location>
</feature>
<dbReference type="PROSITE" id="PS50157">
    <property type="entry name" value="ZINC_FINGER_C2H2_2"/>
    <property type="match status" value="1"/>
</dbReference>
<feature type="region of interest" description="Disordered" evidence="2">
    <location>
        <begin position="288"/>
        <end position="312"/>
    </location>
</feature>
<dbReference type="InterPro" id="IPR013087">
    <property type="entry name" value="Znf_C2H2_type"/>
</dbReference>
<feature type="compositionally biased region" description="Polar residues" evidence="2">
    <location>
        <begin position="476"/>
        <end position="485"/>
    </location>
</feature>
<organism evidence="4 5">
    <name type="scientific">Cercophora scortea</name>
    <dbReference type="NCBI Taxonomy" id="314031"/>
    <lineage>
        <taxon>Eukaryota</taxon>
        <taxon>Fungi</taxon>
        <taxon>Dikarya</taxon>
        <taxon>Ascomycota</taxon>
        <taxon>Pezizomycotina</taxon>
        <taxon>Sordariomycetes</taxon>
        <taxon>Sordariomycetidae</taxon>
        <taxon>Sordariales</taxon>
        <taxon>Lasiosphaeriaceae</taxon>
        <taxon>Cercophora</taxon>
    </lineage>
</organism>
<dbReference type="EMBL" id="JAUEPO010000003">
    <property type="protein sequence ID" value="KAK3328254.1"/>
    <property type="molecule type" value="Genomic_DNA"/>
</dbReference>
<feature type="compositionally biased region" description="Polar residues" evidence="2">
    <location>
        <begin position="457"/>
        <end position="467"/>
    </location>
</feature>
<feature type="domain" description="C2H2-type" evidence="3">
    <location>
        <begin position="565"/>
        <end position="595"/>
    </location>
</feature>
<protein>
    <recommendedName>
        <fullName evidence="3">C2H2-type domain-containing protein</fullName>
    </recommendedName>
</protein>
<evidence type="ECO:0000256" key="2">
    <source>
        <dbReference type="SAM" id="MobiDB-lite"/>
    </source>
</evidence>
<accession>A0AAE0INF7</accession>
<evidence type="ECO:0000256" key="1">
    <source>
        <dbReference type="PROSITE-ProRule" id="PRU00042"/>
    </source>
</evidence>
<sequence>MTFARDFSVSSSYGADYDGLHPLQAEDGLYPLLVQDGLQVAVEALQAPFGLDVSFDKEALHPTQSPTSFAPETAQYPTLVYQTWLSQTFPTHDSSWNKDKCPMPTCDERFDNIQSLLIHLEKHCKVLKHWECWDCSRAQQPSTTPSQRHCRWCRTKHFLDGLAKRVSSTGSSLRKSLSLRKHSPKSSSSEHWDDVDCDSPVLSIPSRMSSASYSSPNPKGKQNDGDWLAPLPPPPVELRTTFGSPSSSFQGLRGVHQTRQHIPQADAIPAAPVELDARLPVELPTTESFSSFERQNTEAVKDTGAESPSGYATPAKSWTAVSAIRKEYYSRSTSPELQLCFAYLGLAMAAIVKDHDDTGMMYAGLHQEMSAFISAEGEIGFGSLSARLRPIMEQFLNVLAVFIPRATHGSGLQPTSQTDVALQFMTSELQSRKSYLESRFSQNPSQPPRSDSEHRQQTWSSSSSTLFDTEAPDVSPTANVSNEKNPPQEIPSPDLPSGRKHGISRQAGVKKCRPKSDSDSEPVCCATCEYNPASGPDQHKKMARHNKTGSHLRKTQQDVGSQEEFPCDFVNHKGIKCGGSYNRRDNLRQHQRLVHGLILRREVQDPSGDEVDPQTMQSSAPKRRRTTRTGMGELGDELDPRTMQRPAPKRRRTTRTGMVEAGELTRSGS</sequence>
<feature type="region of interest" description="Disordered" evidence="2">
    <location>
        <begin position="604"/>
        <end position="669"/>
    </location>
</feature>
<dbReference type="AlphaFoldDB" id="A0AAE0INF7"/>
<reference evidence="4" key="2">
    <citation type="submission" date="2023-06" db="EMBL/GenBank/DDBJ databases">
        <authorList>
            <consortium name="Lawrence Berkeley National Laboratory"/>
            <person name="Haridas S."/>
            <person name="Hensen N."/>
            <person name="Bonometti L."/>
            <person name="Westerberg I."/>
            <person name="Brannstrom I.O."/>
            <person name="Guillou S."/>
            <person name="Cros-Aarteil S."/>
            <person name="Calhoun S."/>
            <person name="Kuo A."/>
            <person name="Mondo S."/>
            <person name="Pangilinan J."/>
            <person name="Riley R."/>
            <person name="Labutti K."/>
            <person name="Andreopoulos B."/>
            <person name="Lipzen A."/>
            <person name="Chen C."/>
            <person name="Yanf M."/>
            <person name="Daum C."/>
            <person name="Ng V."/>
            <person name="Clum A."/>
            <person name="Steindorff A."/>
            <person name="Ohm R."/>
            <person name="Martin F."/>
            <person name="Silar P."/>
            <person name="Natvig D."/>
            <person name="Lalanne C."/>
            <person name="Gautier V."/>
            <person name="Ament-Velasquez S.L."/>
            <person name="Kruys A."/>
            <person name="Hutchinson M.I."/>
            <person name="Powell A.J."/>
            <person name="Barry K."/>
            <person name="Miller A.N."/>
            <person name="Grigoriev I.V."/>
            <person name="Debuchy R."/>
            <person name="Gladieux P."/>
            <person name="Thoren M.H."/>
            <person name="Johannesson H."/>
        </authorList>
    </citation>
    <scope>NUCLEOTIDE SEQUENCE</scope>
    <source>
        <strain evidence="4">SMH4131-1</strain>
    </source>
</reference>
<comment type="caution">
    <text evidence="4">The sequence shown here is derived from an EMBL/GenBank/DDBJ whole genome shotgun (WGS) entry which is preliminary data.</text>
</comment>
<name>A0AAE0INF7_9PEZI</name>
<feature type="region of interest" description="Disordered" evidence="2">
    <location>
        <begin position="435"/>
        <end position="522"/>
    </location>
</feature>
<feature type="compositionally biased region" description="Basic residues" evidence="2">
    <location>
        <begin position="541"/>
        <end position="554"/>
    </location>
</feature>
<feature type="region of interest" description="Disordered" evidence="2">
    <location>
        <begin position="173"/>
        <end position="258"/>
    </location>
</feature>
<dbReference type="PROSITE" id="PS00028">
    <property type="entry name" value="ZINC_FINGER_C2H2_1"/>
    <property type="match status" value="1"/>
</dbReference>
<feature type="region of interest" description="Disordered" evidence="2">
    <location>
        <begin position="538"/>
        <end position="559"/>
    </location>
</feature>
<feature type="compositionally biased region" description="Basic residues" evidence="2">
    <location>
        <begin position="498"/>
        <end position="513"/>
    </location>
</feature>
<evidence type="ECO:0000313" key="5">
    <source>
        <dbReference type="Proteomes" id="UP001286456"/>
    </source>
</evidence>
<evidence type="ECO:0000259" key="3">
    <source>
        <dbReference type="PROSITE" id="PS50157"/>
    </source>
</evidence>
<keyword evidence="1" id="KW-0863">Zinc-finger</keyword>
<gene>
    <name evidence="4" type="ORF">B0T19DRAFT_401035</name>
</gene>
<keyword evidence="1" id="KW-0479">Metal-binding</keyword>